<feature type="region of interest" description="Disordered" evidence="1">
    <location>
        <begin position="1"/>
        <end position="24"/>
    </location>
</feature>
<comment type="caution">
    <text evidence="2">The sequence shown here is derived from an EMBL/GenBank/DDBJ whole genome shotgun (WGS) entry which is preliminary data.</text>
</comment>
<proteinExistence type="predicted"/>
<gene>
    <name evidence="3" type="ORF">ASZ90_012919</name>
    <name evidence="2" type="ORF">ASZ90_013120</name>
</gene>
<dbReference type="EMBL" id="LNQE01001459">
    <property type="protein sequence ID" value="KUG17188.1"/>
    <property type="molecule type" value="Genomic_DNA"/>
</dbReference>
<accession>A0A0W8F8I8</accession>
<reference evidence="2" key="1">
    <citation type="journal article" date="2015" name="Proc. Natl. Acad. Sci. U.S.A.">
        <title>Networks of energetic and metabolic interactions define dynamics in microbial communities.</title>
        <authorList>
            <person name="Embree M."/>
            <person name="Liu J.K."/>
            <person name="Al-Bassam M.M."/>
            <person name="Zengler K."/>
        </authorList>
    </citation>
    <scope>NUCLEOTIDE SEQUENCE</scope>
</reference>
<protein>
    <submittedName>
        <fullName evidence="2">Uncharacterized protein</fullName>
    </submittedName>
</protein>
<organism evidence="2">
    <name type="scientific">hydrocarbon metagenome</name>
    <dbReference type="NCBI Taxonomy" id="938273"/>
    <lineage>
        <taxon>unclassified sequences</taxon>
        <taxon>metagenomes</taxon>
        <taxon>ecological metagenomes</taxon>
    </lineage>
</organism>
<dbReference type="AlphaFoldDB" id="A0A0W8F8I8"/>
<dbReference type="EMBL" id="LNQE01001445">
    <property type="protein sequence ID" value="KUG17381.1"/>
    <property type="molecule type" value="Genomic_DNA"/>
</dbReference>
<evidence type="ECO:0000256" key="1">
    <source>
        <dbReference type="SAM" id="MobiDB-lite"/>
    </source>
</evidence>
<evidence type="ECO:0000313" key="3">
    <source>
        <dbReference type="EMBL" id="KUG17381.1"/>
    </source>
</evidence>
<sequence length="37" mass="3914">MVYGNKTAESQSAQRTADIGEGKGEKRIERLGGICGC</sequence>
<evidence type="ECO:0000313" key="2">
    <source>
        <dbReference type="EMBL" id="KUG17188.1"/>
    </source>
</evidence>
<name>A0A0W8F8I8_9ZZZZ</name>